<evidence type="ECO:0000256" key="7">
    <source>
        <dbReference type="ARBA" id="ARBA00022927"/>
    </source>
</evidence>
<dbReference type="PIRSF" id="PIRSF015761">
    <property type="entry name" value="Protein_L"/>
    <property type="match status" value="1"/>
</dbReference>
<evidence type="ECO:0000256" key="5">
    <source>
        <dbReference type="ARBA" id="ARBA00022519"/>
    </source>
</evidence>
<keyword evidence="4" id="KW-1003">Cell membrane</keyword>
<keyword evidence="9" id="KW-0472">Membrane</keyword>
<evidence type="ECO:0000256" key="3">
    <source>
        <dbReference type="ARBA" id="ARBA00022448"/>
    </source>
</evidence>
<dbReference type="GO" id="GO:0015627">
    <property type="term" value="C:type II protein secretion system complex"/>
    <property type="evidence" value="ECO:0007669"/>
    <property type="project" value="InterPro"/>
</dbReference>
<dbReference type="NCBIfam" id="TIGR01709">
    <property type="entry name" value="typeII_sec_gspL"/>
    <property type="match status" value="1"/>
</dbReference>
<keyword evidence="6" id="KW-0812">Transmembrane</keyword>
<name>A0AB74V062_9GAMM</name>
<comment type="subcellular location">
    <subcellularLocation>
        <location evidence="1">Cell inner membrane</location>
        <topology evidence="1">Single-pass membrane protein</topology>
    </subcellularLocation>
</comment>
<evidence type="ECO:0000259" key="12">
    <source>
        <dbReference type="Pfam" id="PF12693"/>
    </source>
</evidence>
<feature type="domain" description="GspL periplasmic" evidence="12">
    <location>
        <begin position="253"/>
        <end position="407"/>
    </location>
</feature>
<dbReference type="InterPro" id="IPR024230">
    <property type="entry name" value="GspL_cyto_dom"/>
</dbReference>
<dbReference type="Pfam" id="PF12693">
    <property type="entry name" value="GspL_C"/>
    <property type="match status" value="1"/>
</dbReference>
<comment type="function">
    <text evidence="10">Inner membrane component of the type II secretion system required for the energy-dependent secretion of extracellular factors such as proteases and toxins from the periplasm.</text>
</comment>
<protein>
    <recommendedName>
        <fullName evidence="10">Type II secretion system protein L</fullName>
        <shortName evidence="10">T2SS protein L</shortName>
    </recommendedName>
</protein>
<evidence type="ECO:0000259" key="11">
    <source>
        <dbReference type="Pfam" id="PF05134"/>
    </source>
</evidence>
<keyword evidence="3 10" id="KW-0813">Transport</keyword>
<dbReference type="Pfam" id="PF05134">
    <property type="entry name" value="T2SSL"/>
    <property type="match status" value="1"/>
</dbReference>
<evidence type="ECO:0000256" key="2">
    <source>
        <dbReference type="ARBA" id="ARBA00005318"/>
    </source>
</evidence>
<evidence type="ECO:0000256" key="8">
    <source>
        <dbReference type="ARBA" id="ARBA00022989"/>
    </source>
</evidence>
<dbReference type="GO" id="GO:0009276">
    <property type="term" value="C:Gram-negative-bacterium-type cell wall"/>
    <property type="evidence" value="ECO:0007669"/>
    <property type="project" value="InterPro"/>
</dbReference>
<dbReference type="InterPro" id="IPR007812">
    <property type="entry name" value="T2SS_protein-GspL"/>
</dbReference>
<evidence type="ECO:0000256" key="6">
    <source>
        <dbReference type="ARBA" id="ARBA00022692"/>
    </source>
</evidence>
<sequence>MAEAPMSLLRIFCPLSAAPTSCRWVLLDEHAGVHPGSGALAQLPNTASRVELVLAASQVLITRTRLPRVGRRRSAALLAYAAEEQLASDPDANQVSMLGRVGDDDVLAVVDRQRLQGWRDALGAVGIRVDVVYCETLMLPMQQGEWSLAWSGQEGYVRIGELEGAATDCGDRQTPPLVLQLLLEQARARDAVPASIALHVTTPAARPDPEAWQQGLGVSVRFASEPDWRMAPALAGIRIDQERGHWRPSVAMLARWRHIGWILLAALLLHSAALLADRVRLASEQHDLRQQMEARFRALFPDAVAVADPALQMRRQLAQARRTANQPDAGDFPAMLGKVAAALAEVPAAELRALSYEDGRMVLEFAAADGTLTRRVEARLAQAGLDVDAPQEARRAGRGTVTLTLRSP</sequence>
<evidence type="ECO:0000256" key="4">
    <source>
        <dbReference type="ARBA" id="ARBA00022475"/>
    </source>
</evidence>
<dbReference type="AlphaFoldDB" id="A0AB74V062"/>
<dbReference type="InterPro" id="IPR043129">
    <property type="entry name" value="ATPase_NBD"/>
</dbReference>
<feature type="domain" description="GspL cytoplasmic actin-ATPase-like" evidence="11">
    <location>
        <begin position="36"/>
        <end position="169"/>
    </location>
</feature>
<comment type="similarity">
    <text evidence="2 10">Belongs to the GSP L family.</text>
</comment>
<evidence type="ECO:0000256" key="1">
    <source>
        <dbReference type="ARBA" id="ARBA00004377"/>
    </source>
</evidence>
<gene>
    <name evidence="13" type="primary">gspL</name>
    <name evidence="13" type="ORF">ACFYG5_08790</name>
</gene>
<keyword evidence="5" id="KW-0997">Cell inner membrane</keyword>
<dbReference type="EMBL" id="CP170721">
    <property type="protein sequence ID" value="XIA20203.1"/>
    <property type="molecule type" value="Genomic_DNA"/>
</dbReference>
<accession>A0AB74V062</accession>
<dbReference type="GO" id="GO:0005886">
    <property type="term" value="C:plasma membrane"/>
    <property type="evidence" value="ECO:0007669"/>
    <property type="project" value="UniProtKB-SubCell"/>
</dbReference>
<evidence type="ECO:0000256" key="10">
    <source>
        <dbReference type="PIRNR" id="PIRNR015761"/>
    </source>
</evidence>
<dbReference type="RefSeq" id="WP_395136027.1">
    <property type="nucleotide sequence ID" value="NZ_CP170721.1"/>
</dbReference>
<dbReference type="Gene3D" id="3.30.420.380">
    <property type="match status" value="1"/>
</dbReference>
<dbReference type="GO" id="GO:0015628">
    <property type="term" value="P:protein secretion by the type II secretion system"/>
    <property type="evidence" value="ECO:0007669"/>
    <property type="project" value="InterPro"/>
</dbReference>
<evidence type="ECO:0000256" key="9">
    <source>
        <dbReference type="ARBA" id="ARBA00023136"/>
    </source>
</evidence>
<keyword evidence="8" id="KW-1133">Transmembrane helix</keyword>
<keyword evidence="7 10" id="KW-0653">Protein transport</keyword>
<reference evidence="13" key="1">
    <citation type="submission" date="2024-10" db="EMBL/GenBank/DDBJ databases">
        <authorList>
            <person name="Lesea H.P."/>
            <person name="Kuehl J.V."/>
            <person name="Chandonia J.-M."/>
        </authorList>
    </citation>
    <scope>NUCLEOTIDE SEQUENCE</scope>
    <source>
        <strain evidence="13">FW102-FHT14D07</strain>
    </source>
</reference>
<organism evidence="13">
    <name type="scientific">Rhodanobacter sp. FW102-FHT14D07</name>
    <dbReference type="NCBI Taxonomy" id="3351462"/>
    <lineage>
        <taxon>Bacteria</taxon>
        <taxon>Pseudomonadati</taxon>
        <taxon>Pseudomonadota</taxon>
        <taxon>Gammaproteobacteria</taxon>
        <taxon>Lysobacterales</taxon>
        <taxon>Rhodanobacteraceae</taxon>
        <taxon>Rhodanobacter</taxon>
    </lineage>
</organism>
<dbReference type="SUPFAM" id="SSF53067">
    <property type="entry name" value="Actin-like ATPase domain"/>
    <property type="match status" value="1"/>
</dbReference>
<dbReference type="InterPro" id="IPR025691">
    <property type="entry name" value="GspL_pp_dom"/>
</dbReference>
<evidence type="ECO:0000313" key="13">
    <source>
        <dbReference type="EMBL" id="XIA20203.1"/>
    </source>
</evidence>
<proteinExistence type="inferred from homology"/>